<feature type="transmembrane region" description="Helical" evidence="4">
    <location>
        <begin position="54"/>
        <end position="76"/>
    </location>
</feature>
<dbReference type="Pfam" id="PF12833">
    <property type="entry name" value="HTH_18"/>
    <property type="match status" value="1"/>
</dbReference>
<feature type="transmembrane region" description="Helical" evidence="4">
    <location>
        <begin position="30"/>
        <end position="48"/>
    </location>
</feature>
<dbReference type="GO" id="GO:0043565">
    <property type="term" value="F:sequence-specific DNA binding"/>
    <property type="evidence" value="ECO:0007669"/>
    <property type="project" value="InterPro"/>
</dbReference>
<evidence type="ECO:0000256" key="3">
    <source>
        <dbReference type="ARBA" id="ARBA00023163"/>
    </source>
</evidence>
<keyword evidence="3" id="KW-0804">Transcription</keyword>
<evidence type="ECO:0000256" key="2">
    <source>
        <dbReference type="ARBA" id="ARBA00023125"/>
    </source>
</evidence>
<evidence type="ECO:0000259" key="5">
    <source>
        <dbReference type="PROSITE" id="PS01124"/>
    </source>
</evidence>
<dbReference type="SMART" id="SM00342">
    <property type="entry name" value="HTH_ARAC"/>
    <property type="match status" value="1"/>
</dbReference>
<dbReference type="SUPFAM" id="SSF46689">
    <property type="entry name" value="Homeodomain-like"/>
    <property type="match status" value="1"/>
</dbReference>
<sequence>MFALPISLVVSLALAYMLLHRILRGGRWAWPVLALILACILQGFVVALELRLPLLAALRPVTASFLPPLAFLAFGATSLRPFRFDRDVPHLAAPLVTLAVTLAAPVLLDLVVPGLFLAYGIAILRSLRRNGDGLPMARLEAGDWPRWIWRAIAAALLLSAVSDLAIAAAFLFGAGWLRPFIVSGTSSLALLAIGGLSLSPELAPPEPNEEGGPRAAVAAADATRLEREPPSPDEIALVARLDALLADHALFLDPDLTLARLARRLGVPAKALSAAINRVTGDNVSRHVNGHRIRRACHLLGAGHGVTAAMLESGFNTKSNFNREFARVTGASPSAWLALRRTMAADEAGPATFLPLIRHEAPAKEET</sequence>
<dbReference type="PROSITE" id="PS01124">
    <property type="entry name" value="HTH_ARAC_FAMILY_2"/>
    <property type="match status" value="1"/>
</dbReference>
<accession>A0A916ZNU8</accession>
<reference evidence="6" key="1">
    <citation type="journal article" date="2014" name="Int. J. Syst. Evol. Microbiol.">
        <title>Complete genome sequence of Corynebacterium casei LMG S-19264T (=DSM 44701T), isolated from a smear-ripened cheese.</title>
        <authorList>
            <consortium name="US DOE Joint Genome Institute (JGI-PGF)"/>
            <person name="Walter F."/>
            <person name="Albersmeier A."/>
            <person name="Kalinowski J."/>
            <person name="Ruckert C."/>
        </authorList>
    </citation>
    <scope>NUCLEOTIDE SEQUENCE</scope>
    <source>
        <strain evidence="6">CGMCC 1.15367</strain>
    </source>
</reference>
<keyword evidence="4" id="KW-1133">Transmembrane helix</keyword>
<evidence type="ECO:0000313" key="7">
    <source>
        <dbReference type="Proteomes" id="UP000644699"/>
    </source>
</evidence>
<dbReference type="Gene3D" id="1.10.10.60">
    <property type="entry name" value="Homeodomain-like"/>
    <property type="match status" value="1"/>
</dbReference>
<dbReference type="GO" id="GO:0003700">
    <property type="term" value="F:DNA-binding transcription factor activity"/>
    <property type="evidence" value="ECO:0007669"/>
    <property type="project" value="InterPro"/>
</dbReference>
<protein>
    <submittedName>
        <fullName evidence="6">AraC family transcriptional regulator</fullName>
    </submittedName>
</protein>
<comment type="caution">
    <text evidence="6">The sequence shown here is derived from an EMBL/GenBank/DDBJ whole genome shotgun (WGS) entry which is preliminary data.</text>
</comment>
<feature type="domain" description="HTH araC/xylS-type" evidence="5">
    <location>
        <begin position="239"/>
        <end position="339"/>
    </location>
</feature>
<keyword evidence="7" id="KW-1185">Reference proteome</keyword>
<dbReference type="RefSeq" id="WP_188909372.1">
    <property type="nucleotide sequence ID" value="NZ_BMIQ01000004.1"/>
</dbReference>
<feature type="transmembrane region" description="Helical" evidence="4">
    <location>
        <begin position="147"/>
        <end position="174"/>
    </location>
</feature>
<dbReference type="PANTHER" id="PTHR43280:SF29">
    <property type="entry name" value="ARAC-FAMILY TRANSCRIPTIONAL REGULATOR"/>
    <property type="match status" value="1"/>
</dbReference>
<organism evidence="6 7">
    <name type="scientific">Aureimonas endophytica</name>
    <dbReference type="NCBI Taxonomy" id="2027858"/>
    <lineage>
        <taxon>Bacteria</taxon>
        <taxon>Pseudomonadati</taxon>
        <taxon>Pseudomonadota</taxon>
        <taxon>Alphaproteobacteria</taxon>
        <taxon>Hyphomicrobiales</taxon>
        <taxon>Aurantimonadaceae</taxon>
        <taxon>Aureimonas</taxon>
    </lineage>
</organism>
<evidence type="ECO:0000313" key="6">
    <source>
        <dbReference type="EMBL" id="GGE06758.1"/>
    </source>
</evidence>
<reference evidence="6" key="2">
    <citation type="submission" date="2020-09" db="EMBL/GenBank/DDBJ databases">
        <authorList>
            <person name="Sun Q."/>
            <person name="Zhou Y."/>
        </authorList>
    </citation>
    <scope>NUCLEOTIDE SEQUENCE</scope>
    <source>
        <strain evidence="6">CGMCC 1.15367</strain>
    </source>
</reference>
<dbReference type="PANTHER" id="PTHR43280">
    <property type="entry name" value="ARAC-FAMILY TRANSCRIPTIONAL REGULATOR"/>
    <property type="match status" value="1"/>
</dbReference>
<dbReference type="InterPro" id="IPR009057">
    <property type="entry name" value="Homeodomain-like_sf"/>
</dbReference>
<dbReference type="Proteomes" id="UP000644699">
    <property type="component" value="Unassembled WGS sequence"/>
</dbReference>
<dbReference type="AlphaFoldDB" id="A0A916ZNU8"/>
<keyword evidence="1" id="KW-0805">Transcription regulation</keyword>
<name>A0A916ZNU8_9HYPH</name>
<dbReference type="InterPro" id="IPR018060">
    <property type="entry name" value="HTH_AraC"/>
</dbReference>
<evidence type="ECO:0000256" key="1">
    <source>
        <dbReference type="ARBA" id="ARBA00023015"/>
    </source>
</evidence>
<feature type="transmembrane region" description="Helical" evidence="4">
    <location>
        <begin position="6"/>
        <end position="23"/>
    </location>
</feature>
<keyword evidence="2" id="KW-0238">DNA-binding</keyword>
<dbReference type="EMBL" id="BMIQ01000004">
    <property type="protein sequence ID" value="GGE06758.1"/>
    <property type="molecule type" value="Genomic_DNA"/>
</dbReference>
<evidence type="ECO:0000256" key="4">
    <source>
        <dbReference type="SAM" id="Phobius"/>
    </source>
</evidence>
<keyword evidence="4" id="KW-0472">Membrane</keyword>
<gene>
    <name evidence="6" type="ORF">GCM10011390_27310</name>
</gene>
<keyword evidence="4" id="KW-0812">Transmembrane</keyword>
<proteinExistence type="predicted"/>